<dbReference type="Proteomes" id="UP000192578">
    <property type="component" value="Unassembled WGS sequence"/>
</dbReference>
<name>A0A1W0WQW0_HYPEX</name>
<feature type="signal peptide" evidence="1">
    <location>
        <begin position="1"/>
        <end position="28"/>
    </location>
</feature>
<proteinExistence type="predicted"/>
<evidence type="ECO:0000313" key="2">
    <source>
        <dbReference type="EMBL" id="OQV17595.1"/>
    </source>
</evidence>
<protein>
    <submittedName>
        <fullName evidence="2">Uncharacterized protein</fullName>
    </submittedName>
</protein>
<comment type="caution">
    <text evidence="2">The sequence shown here is derived from an EMBL/GenBank/DDBJ whole genome shotgun (WGS) entry which is preliminary data.</text>
</comment>
<evidence type="ECO:0000256" key="1">
    <source>
        <dbReference type="SAM" id="SignalP"/>
    </source>
</evidence>
<feature type="chain" id="PRO_5012867920" evidence="1">
    <location>
        <begin position="29"/>
        <end position="153"/>
    </location>
</feature>
<gene>
    <name evidence="2" type="ORF">BV898_08365</name>
</gene>
<evidence type="ECO:0000313" key="3">
    <source>
        <dbReference type="Proteomes" id="UP000192578"/>
    </source>
</evidence>
<sequence length="153" mass="16821">MADQIKVLSCWILAGILLSSVVIVVAQGQPLSAQSLRTGASEVPAYDAATLDLAGVLLSGETRGRAKRQAAPWKRWGTGFDYGHLRMGKRNPIWNGLAETDEEMTEMQTEPAVVIRSFFCLSSNTFFYGEPHNSLSAIRQVIRYSGTVEDTRN</sequence>
<keyword evidence="3" id="KW-1185">Reference proteome</keyword>
<reference evidence="3" key="1">
    <citation type="submission" date="2017-01" db="EMBL/GenBank/DDBJ databases">
        <title>Comparative genomics of anhydrobiosis in the tardigrade Hypsibius dujardini.</title>
        <authorList>
            <person name="Yoshida Y."/>
            <person name="Koutsovoulos G."/>
            <person name="Laetsch D."/>
            <person name="Stevens L."/>
            <person name="Kumar S."/>
            <person name="Horikawa D."/>
            <person name="Ishino K."/>
            <person name="Komine S."/>
            <person name="Tomita M."/>
            <person name="Blaxter M."/>
            <person name="Arakawa K."/>
        </authorList>
    </citation>
    <scope>NUCLEOTIDE SEQUENCE [LARGE SCALE GENOMIC DNA]</scope>
    <source>
        <strain evidence="3">Z151</strain>
    </source>
</reference>
<dbReference type="AlphaFoldDB" id="A0A1W0WQW0"/>
<accession>A0A1W0WQW0</accession>
<dbReference type="EMBL" id="MTYJ01000059">
    <property type="protein sequence ID" value="OQV17595.1"/>
    <property type="molecule type" value="Genomic_DNA"/>
</dbReference>
<keyword evidence="1" id="KW-0732">Signal</keyword>
<organism evidence="2 3">
    <name type="scientific">Hypsibius exemplaris</name>
    <name type="common">Freshwater tardigrade</name>
    <dbReference type="NCBI Taxonomy" id="2072580"/>
    <lineage>
        <taxon>Eukaryota</taxon>
        <taxon>Metazoa</taxon>
        <taxon>Ecdysozoa</taxon>
        <taxon>Tardigrada</taxon>
        <taxon>Eutardigrada</taxon>
        <taxon>Parachela</taxon>
        <taxon>Hypsibioidea</taxon>
        <taxon>Hypsibiidae</taxon>
        <taxon>Hypsibius</taxon>
    </lineage>
</organism>